<feature type="transmembrane region" description="Helical" evidence="10">
    <location>
        <begin position="28"/>
        <end position="46"/>
    </location>
</feature>
<evidence type="ECO:0000256" key="6">
    <source>
        <dbReference type="ARBA" id="ARBA00023136"/>
    </source>
</evidence>
<evidence type="ECO:0000256" key="5">
    <source>
        <dbReference type="ARBA" id="ARBA00022989"/>
    </source>
</evidence>
<proteinExistence type="inferred from homology"/>
<dbReference type="PANTHER" id="PTHR24241">
    <property type="entry name" value="NEUROPEPTIDE RECEPTOR-RELATED G-PROTEIN COUPLED RECEPTOR"/>
    <property type="match status" value="1"/>
</dbReference>
<accession>A0A226E8S6</accession>
<dbReference type="GO" id="GO:0004930">
    <property type="term" value="F:G protein-coupled receptor activity"/>
    <property type="evidence" value="ECO:0007669"/>
    <property type="project" value="UniProtKB-KW"/>
</dbReference>
<comment type="similarity">
    <text evidence="2 8">Belongs to the G-protein coupled receptor 1 family.</text>
</comment>
<evidence type="ECO:0000256" key="10">
    <source>
        <dbReference type="SAM" id="Phobius"/>
    </source>
</evidence>
<dbReference type="PROSITE" id="PS50262">
    <property type="entry name" value="G_PROTEIN_RECEP_F1_2"/>
    <property type="match status" value="1"/>
</dbReference>
<evidence type="ECO:0000256" key="2">
    <source>
        <dbReference type="ARBA" id="ARBA00010663"/>
    </source>
</evidence>
<feature type="transmembrane region" description="Helical" evidence="10">
    <location>
        <begin position="192"/>
        <end position="217"/>
    </location>
</feature>
<dbReference type="InterPro" id="IPR000276">
    <property type="entry name" value="GPCR_Rhodpsn"/>
</dbReference>
<evidence type="ECO:0000256" key="1">
    <source>
        <dbReference type="ARBA" id="ARBA00004651"/>
    </source>
</evidence>
<sequence>MSQILDTNNITGFLAELFPTYFNQMSQISRNIVIAYTFLFMGSALLNISEIVKVTRNRRHDKGRITYLYRHLCISGLIVTFTCMLANLILKLTIHWYGGNLLCKGYQFLRAFGLYLSSLVVICISIDRYFAIVYPLKFVRAEDKVKLLVRIAWVIAAICAVPQIAIFRSIPDPKFPSFCQCVATMSRSGGELIYNIFTLSILYFLPLAVIVFTYLSIVRKLYDRGRRHDEGMIALGTRWKSTTEPHVLSLDDTAPKGSPKSCKSESPRTMSNFKSDFPNVNFTLRKTKSESHLHRQKSCQGIIPPLRTNRQLLRTSEGWRLLLQRAKFRTIRLTCIILTIFLTCWTPYVVMTLWCSINRSIVEKEDGWLQEVLFLLALTNSGLNPIIYGKFGKLIQCHSQKCESGCWCERSYRAASR</sequence>
<keyword evidence="8" id="KW-0297">G-protein coupled receptor</keyword>
<feature type="transmembrane region" description="Helical" evidence="10">
    <location>
        <begin position="108"/>
        <end position="126"/>
    </location>
</feature>
<dbReference type="Gene3D" id="1.20.1070.10">
    <property type="entry name" value="Rhodopsin 7-helix transmembrane proteins"/>
    <property type="match status" value="1"/>
</dbReference>
<organism evidence="12 13">
    <name type="scientific">Folsomia candida</name>
    <name type="common">Springtail</name>
    <dbReference type="NCBI Taxonomy" id="158441"/>
    <lineage>
        <taxon>Eukaryota</taxon>
        <taxon>Metazoa</taxon>
        <taxon>Ecdysozoa</taxon>
        <taxon>Arthropoda</taxon>
        <taxon>Hexapoda</taxon>
        <taxon>Collembola</taxon>
        <taxon>Entomobryomorpha</taxon>
        <taxon>Isotomoidea</taxon>
        <taxon>Isotomidae</taxon>
        <taxon>Proisotominae</taxon>
        <taxon>Folsomia</taxon>
    </lineage>
</organism>
<keyword evidence="6 10" id="KW-0472">Membrane</keyword>
<keyword evidence="13" id="KW-1185">Reference proteome</keyword>
<dbReference type="OrthoDB" id="6435638at2759"/>
<dbReference type="Proteomes" id="UP000198287">
    <property type="component" value="Unassembled WGS sequence"/>
</dbReference>
<feature type="region of interest" description="Disordered" evidence="9">
    <location>
        <begin position="249"/>
        <end position="269"/>
    </location>
</feature>
<evidence type="ECO:0000256" key="7">
    <source>
        <dbReference type="ARBA" id="ARBA00023170"/>
    </source>
</evidence>
<dbReference type="Pfam" id="PF00001">
    <property type="entry name" value="7tm_1"/>
    <property type="match status" value="1"/>
</dbReference>
<evidence type="ECO:0000256" key="8">
    <source>
        <dbReference type="RuleBase" id="RU000688"/>
    </source>
</evidence>
<dbReference type="GO" id="GO:0005886">
    <property type="term" value="C:plasma membrane"/>
    <property type="evidence" value="ECO:0007669"/>
    <property type="project" value="UniProtKB-SubCell"/>
</dbReference>
<name>A0A226E8S6_FOLCA</name>
<evidence type="ECO:0000313" key="13">
    <source>
        <dbReference type="Proteomes" id="UP000198287"/>
    </source>
</evidence>
<keyword evidence="5 10" id="KW-1133">Transmembrane helix</keyword>
<keyword evidence="7 8" id="KW-0675">Receptor</keyword>
<evidence type="ECO:0000256" key="4">
    <source>
        <dbReference type="ARBA" id="ARBA00022692"/>
    </source>
</evidence>
<evidence type="ECO:0000256" key="3">
    <source>
        <dbReference type="ARBA" id="ARBA00022475"/>
    </source>
</evidence>
<evidence type="ECO:0000256" key="9">
    <source>
        <dbReference type="SAM" id="MobiDB-lite"/>
    </source>
</evidence>
<dbReference type="PROSITE" id="PS00237">
    <property type="entry name" value="G_PROTEIN_RECEP_F1_1"/>
    <property type="match status" value="1"/>
</dbReference>
<evidence type="ECO:0000313" key="12">
    <source>
        <dbReference type="EMBL" id="OXA53760.1"/>
    </source>
</evidence>
<dbReference type="GO" id="GO:0032870">
    <property type="term" value="P:cellular response to hormone stimulus"/>
    <property type="evidence" value="ECO:0007669"/>
    <property type="project" value="TreeGrafter"/>
</dbReference>
<feature type="domain" description="G-protein coupled receptors family 1 profile" evidence="11">
    <location>
        <begin position="46"/>
        <end position="388"/>
    </location>
</feature>
<dbReference type="PANTHER" id="PTHR24241:SF59">
    <property type="entry name" value="ADIPOKINETIC HORMONE RECEPTOR, ISOFORM C"/>
    <property type="match status" value="1"/>
</dbReference>
<protein>
    <submittedName>
        <fullName evidence="12">Annetocin receptor</fullName>
    </submittedName>
</protein>
<dbReference type="SUPFAM" id="SSF81321">
    <property type="entry name" value="Family A G protein-coupled receptor-like"/>
    <property type="match status" value="1"/>
</dbReference>
<feature type="transmembrane region" description="Helical" evidence="10">
    <location>
        <begin position="330"/>
        <end position="354"/>
    </location>
</feature>
<dbReference type="InterPro" id="IPR017452">
    <property type="entry name" value="GPCR_Rhodpsn_7TM"/>
</dbReference>
<evidence type="ECO:0000259" key="11">
    <source>
        <dbReference type="PROSITE" id="PS50262"/>
    </source>
</evidence>
<keyword evidence="8" id="KW-0807">Transducer</keyword>
<gene>
    <name evidence="12" type="ORF">Fcan01_10926</name>
</gene>
<dbReference type="GO" id="GO:0042277">
    <property type="term" value="F:peptide binding"/>
    <property type="evidence" value="ECO:0007669"/>
    <property type="project" value="TreeGrafter"/>
</dbReference>
<comment type="caution">
    <text evidence="12">The sequence shown here is derived from an EMBL/GenBank/DDBJ whole genome shotgun (WGS) entry which is preliminary data.</text>
</comment>
<dbReference type="OMA" id="CNLIVLW"/>
<keyword evidence="4 8" id="KW-0812">Transmembrane</keyword>
<feature type="transmembrane region" description="Helical" evidence="10">
    <location>
        <begin position="67"/>
        <end position="88"/>
    </location>
</feature>
<keyword evidence="3" id="KW-1003">Cell membrane</keyword>
<reference evidence="12 13" key="1">
    <citation type="submission" date="2015-12" db="EMBL/GenBank/DDBJ databases">
        <title>The genome of Folsomia candida.</title>
        <authorList>
            <person name="Faddeeva A."/>
            <person name="Derks M.F."/>
            <person name="Anvar Y."/>
            <person name="Smit S."/>
            <person name="Van Straalen N."/>
            <person name="Roelofs D."/>
        </authorList>
    </citation>
    <scope>NUCLEOTIDE SEQUENCE [LARGE SCALE GENOMIC DNA]</scope>
    <source>
        <strain evidence="12 13">VU population</strain>
        <tissue evidence="12">Whole body</tissue>
    </source>
</reference>
<dbReference type="PRINTS" id="PR00237">
    <property type="entry name" value="GPCRRHODOPSN"/>
</dbReference>
<dbReference type="AlphaFoldDB" id="A0A226E8S6"/>
<feature type="transmembrane region" description="Helical" evidence="10">
    <location>
        <begin position="147"/>
        <end position="167"/>
    </location>
</feature>
<comment type="subcellular location">
    <subcellularLocation>
        <location evidence="1">Cell membrane</location>
        <topology evidence="1">Multi-pass membrane protein</topology>
    </subcellularLocation>
</comment>
<dbReference type="EMBL" id="LNIX01000005">
    <property type="protein sequence ID" value="OXA53760.1"/>
    <property type="molecule type" value="Genomic_DNA"/>
</dbReference>